<dbReference type="EMBL" id="BSYO01000035">
    <property type="protein sequence ID" value="GMH29013.1"/>
    <property type="molecule type" value="Genomic_DNA"/>
</dbReference>
<dbReference type="Proteomes" id="UP001279734">
    <property type="component" value="Unassembled WGS sequence"/>
</dbReference>
<dbReference type="AlphaFoldDB" id="A0AAD3TFJ2"/>
<accession>A0AAD3TFJ2</accession>
<name>A0AAD3TFJ2_NEPGR</name>
<organism evidence="1 2">
    <name type="scientific">Nepenthes gracilis</name>
    <name type="common">Slender pitcher plant</name>
    <dbReference type="NCBI Taxonomy" id="150966"/>
    <lineage>
        <taxon>Eukaryota</taxon>
        <taxon>Viridiplantae</taxon>
        <taxon>Streptophyta</taxon>
        <taxon>Embryophyta</taxon>
        <taxon>Tracheophyta</taxon>
        <taxon>Spermatophyta</taxon>
        <taxon>Magnoliopsida</taxon>
        <taxon>eudicotyledons</taxon>
        <taxon>Gunneridae</taxon>
        <taxon>Pentapetalae</taxon>
        <taxon>Caryophyllales</taxon>
        <taxon>Nepenthaceae</taxon>
        <taxon>Nepenthes</taxon>
    </lineage>
</organism>
<comment type="caution">
    <text evidence="1">The sequence shown here is derived from an EMBL/GenBank/DDBJ whole genome shotgun (WGS) entry which is preliminary data.</text>
</comment>
<sequence length="106" mass="11334">MTPLAGPLLCSANDGEADLSIIPASFSDGRLKAGLWTGSTWMLVLVVSPVHFVYSHDSGGWPTSMVAAAGEGALSVIPASVDARRPEMVWLHCVELWIWRQEVSIG</sequence>
<evidence type="ECO:0000313" key="2">
    <source>
        <dbReference type="Proteomes" id="UP001279734"/>
    </source>
</evidence>
<protein>
    <submittedName>
        <fullName evidence="1">Uncharacterized protein</fullName>
    </submittedName>
</protein>
<evidence type="ECO:0000313" key="1">
    <source>
        <dbReference type="EMBL" id="GMH29013.1"/>
    </source>
</evidence>
<proteinExistence type="predicted"/>
<reference evidence="1" key="1">
    <citation type="submission" date="2023-05" db="EMBL/GenBank/DDBJ databases">
        <title>Nepenthes gracilis genome sequencing.</title>
        <authorList>
            <person name="Fukushima K."/>
        </authorList>
    </citation>
    <scope>NUCLEOTIDE SEQUENCE</scope>
    <source>
        <strain evidence="1">SING2019-196</strain>
    </source>
</reference>
<gene>
    <name evidence="1" type="ORF">Nepgr_030856</name>
</gene>
<keyword evidence="2" id="KW-1185">Reference proteome</keyword>